<evidence type="ECO:0000313" key="2">
    <source>
        <dbReference type="EMBL" id="KXH62154.1"/>
    </source>
</evidence>
<organism evidence="2 3">
    <name type="scientific">Colletotrichum nymphaeae SA-01</name>
    <dbReference type="NCBI Taxonomy" id="1460502"/>
    <lineage>
        <taxon>Eukaryota</taxon>
        <taxon>Fungi</taxon>
        <taxon>Dikarya</taxon>
        <taxon>Ascomycota</taxon>
        <taxon>Pezizomycotina</taxon>
        <taxon>Sordariomycetes</taxon>
        <taxon>Hypocreomycetidae</taxon>
        <taxon>Glomerellales</taxon>
        <taxon>Glomerellaceae</taxon>
        <taxon>Colletotrichum</taxon>
        <taxon>Colletotrichum acutatum species complex</taxon>
    </lineage>
</organism>
<protein>
    <submittedName>
        <fullName evidence="2">Uncharacterized protein</fullName>
    </submittedName>
</protein>
<accession>A0A135UP29</accession>
<dbReference type="Proteomes" id="UP000070054">
    <property type="component" value="Unassembled WGS sequence"/>
</dbReference>
<dbReference type="EMBL" id="JEMN01000326">
    <property type="protein sequence ID" value="KXH62154.1"/>
    <property type="molecule type" value="Genomic_DNA"/>
</dbReference>
<evidence type="ECO:0000256" key="1">
    <source>
        <dbReference type="SAM" id="MobiDB-lite"/>
    </source>
</evidence>
<comment type="caution">
    <text evidence="2">The sequence shown here is derived from an EMBL/GenBank/DDBJ whole genome shotgun (WGS) entry which is preliminary data.</text>
</comment>
<reference evidence="2 3" key="1">
    <citation type="submission" date="2014-02" db="EMBL/GenBank/DDBJ databases">
        <title>The genome sequence of Colletotrichum nymphaeae SA-01.</title>
        <authorList>
            <person name="Baroncelli R."/>
            <person name="Thon M.R."/>
        </authorList>
    </citation>
    <scope>NUCLEOTIDE SEQUENCE [LARGE SCALE GENOMIC DNA]</scope>
    <source>
        <strain evidence="2 3">SA-01</strain>
    </source>
</reference>
<dbReference type="OrthoDB" id="4836822at2759"/>
<feature type="region of interest" description="Disordered" evidence="1">
    <location>
        <begin position="1"/>
        <end position="74"/>
    </location>
</feature>
<dbReference type="AlphaFoldDB" id="A0A135UP29"/>
<sequence>MKPHSRLRTRCTPDAGERRIVRKRRPSLVTSSPTTPTFLDETEAFPEESVGPHTPPADAMSPSTGIQCQQADMESYTRTTSQASAACSLLSPAQLTSSGLPTFDDMVSVSTRQSSDVTSSSMALQEQMFSGCGDGHFASNTAQMCPICLHTAFMNSGGCDPPFLYPALNCYCGWYAGCGSCVFKPVEHDISNGCYTESSQLQTGYTGGYLMNAAESAHDVPDKLLYQWAYGLDGQPIPQQGFVLENGGDWGVAGDGFGPTAVSAPASPGQITALDD</sequence>
<keyword evidence="3" id="KW-1185">Reference proteome</keyword>
<feature type="compositionally biased region" description="Polar residues" evidence="1">
    <location>
        <begin position="61"/>
        <end position="74"/>
    </location>
</feature>
<gene>
    <name evidence="2" type="ORF">CNYM01_14135</name>
</gene>
<name>A0A135UP29_9PEZI</name>
<proteinExistence type="predicted"/>
<evidence type="ECO:0000313" key="3">
    <source>
        <dbReference type="Proteomes" id="UP000070054"/>
    </source>
</evidence>